<dbReference type="EMBL" id="JAXARY010000009">
    <property type="protein sequence ID" value="MDX8127877.1"/>
    <property type="molecule type" value="Genomic_DNA"/>
</dbReference>
<protein>
    <recommendedName>
        <fullName evidence="6">Outer membrane protein assembly factor BamD</fullName>
    </recommendedName>
</protein>
<accession>A0ABU4UEJ5</accession>
<evidence type="ECO:0000256" key="3">
    <source>
        <dbReference type="ARBA" id="ARBA00023139"/>
    </source>
</evidence>
<comment type="similarity">
    <text evidence="6">Belongs to the BamD family.</text>
</comment>
<dbReference type="RefSeq" id="WP_171697229.1">
    <property type="nucleotide sequence ID" value="NZ_JAXARY010000009.1"/>
</dbReference>
<feature type="chain" id="PRO_5045490027" description="Outer membrane protein assembly factor BamD" evidence="7">
    <location>
        <begin position="21"/>
        <end position="282"/>
    </location>
</feature>
<dbReference type="HAMAP" id="MF_00922">
    <property type="entry name" value="OM_assembly_BamD"/>
    <property type="match status" value="1"/>
</dbReference>
<proteinExistence type="inferred from homology"/>
<evidence type="ECO:0000256" key="4">
    <source>
        <dbReference type="ARBA" id="ARBA00023237"/>
    </source>
</evidence>
<keyword evidence="10" id="KW-1185">Reference proteome</keyword>
<evidence type="ECO:0000313" key="10">
    <source>
        <dbReference type="Proteomes" id="UP001284537"/>
    </source>
</evidence>
<sequence>MRLVLVKTVFIACLAWTLQGCETLDAFMSKDSSANNKDEEYAGWDDKMFHEKAKEALDNKNYQKAVTLYEALESRYPFGDYAAQAQLNVAYAYYKNDDPEAGLAAADRFIKIHPRNPNVDYAYYLKGLINYNRGIGFIDRFLPTDSSQRDPGPAKDSYDNFQELIRRYPNSQYVADAKLRMIALRNNMAMYEVHVADFYMRRKAYVAAVNRANYIIKEYQRTPAVPFALQIMQDGYRQLGMDELAADAERIYTLNYPAGAPQANYKDEGAIQKVWDAMGLDK</sequence>
<keyword evidence="4 6" id="KW-0998">Cell outer membrane</keyword>
<evidence type="ECO:0000256" key="2">
    <source>
        <dbReference type="ARBA" id="ARBA00023136"/>
    </source>
</evidence>
<dbReference type="InterPro" id="IPR011990">
    <property type="entry name" value="TPR-like_helical_dom_sf"/>
</dbReference>
<dbReference type="InterPro" id="IPR017689">
    <property type="entry name" value="BamD"/>
</dbReference>
<comment type="function">
    <text evidence="6">Part of the outer membrane protein assembly complex, which is involved in assembly and insertion of beta-barrel proteins into the outer membrane.</text>
</comment>
<dbReference type="CDD" id="cd15830">
    <property type="entry name" value="BamD"/>
    <property type="match status" value="1"/>
</dbReference>
<evidence type="ECO:0000256" key="5">
    <source>
        <dbReference type="ARBA" id="ARBA00023288"/>
    </source>
</evidence>
<keyword evidence="2 6" id="KW-0472">Membrane</keyword>
<comment type="caution">
    <text evidence="9">The sequence shown here is derived from an EMBL/GenBank/DDBJ whole genome shotgun (WGS) entry which is preliminary data.</text>
</comment>
<evidence type="ECO:0000256" key="6">
    <source>
        <dbReference type="HAMAP-Rule" id="MF_00922"/>
    </source>
</evidence>
<gene>
    <name evidence="6" type="primary">bamD</name>
    <name evidence="9" type="ORF">QLH52_11340</name>
</gene>
<evidence type="ECO:0000256" key="1">
    <source>
        <dbReference type="ARBA" id="ARBA00022729"/>
    </source>
</evidence>
<keyword evidence="1 6" id="KW-0732">Signal</keyword>
<evidence type="ECO:0000256" key="7">
    <source>
        <dbReference type="SAM" id="SignalP"/>
    </source>
</evidence>
<comment type="subunit">
    <text evidence="6">Part of the Bam complex.</text>
</comment>
<dbReference type="Pfam" id="PF13525">
    <property type="entry name" value="YfiO"/>
    <property type="match status" value="1"/>
</dbReference>
<dbReference type="PANTHER" id="PTHR37423:SF1">
    <property type="entry name" value="OUTER MEMBRANE PROTEIN ASSEMBLY FACTOR BAMD"/>
    <property type="match status" value="1"/>
</dbReference>
<dbReference type="SUPFAM" id="SSF48452">
    <property type="entry name" value="TPR-like"/>
    <property type="match status" value="1"/>
</dbReference>
<dbReference type="PROSITE" id="PS51257">
    <property type="entry name" value="PROKAR_LIPOPROTEIN"/>
    <property type="match status" value="1"/>
</dbReference>
<dbReference type="Proteomes" id="UP001284537">
    <property type="component" value="Unassembled WGS sequence"/>
</dbReference>
<comment type="subcellular location">
    <subcellularLocation>
        <location evidence="6">Cell outer membrane</location>
        <topology evidence="6">Lipid-anchor</topology>
    </subcellularLocation>
</comment>
<evidence type="ECO:0000313" key="9">
    <source>
        <dbReference type="EMBL" id="MDX8127877.1"/>
    </source>
</evidence>
<dbReference type="NCBIfam" id="TIGR03302">
    <property type="entry name" value="OM_YfiO"/>
    <property type="match status" value="1"/>
</dbReference>
<organism evidence="9 10">
    <name type="scientific">Methylomonas defluvii</name>
    <dbReference type="NCBI Taxonomy" id="3045149"/>
    <lineage>
        <taxon>Bacteria</taxon>
        <taxon>Pseudomonadati</taxon>
        <taxon>Pseudomonadota</taxon>
        <taxon>Gammaproteobacteria</taxon>
        <taxon>Methylococcales</taxon>
        <taxon>Methylococcaceae</taxon>
        <taxon>Methylomonas</taxon>
    </lineage>
</organism>
<feature type="signal peptide" evidence="7">
    <location>
        <begin position="1"/>
        <end position="20"/>
    </location>
</feature>
<dbReference type="InterPro" id="IPR039565">
    <property type="entry name" value="BamD-like"/>
</dbReference>
<reference evidence="9 10" key="1">
    <citation type="submission" date="2023-11" db="EMBL/GenBank/DDBJ databases">
        <authorList>
            <person name="Ouyang M.-Y."/>
        </authorList>
    </citation>
    <scope>NUCLEOTIDE SEQUENCE [LARGE SCALE GENOMIC DNA]</scope>
    <source>
        <strain evidence="9 10">OY6</strain>
    </source>
</reference>
<feature type="domain" description="Outer membrane lipoprotein BamD-like" evidence="8">
    <location>
        <begin position="46"/>
        <end position="249"/>
    </location>
</feature>
<keyword evidence="3 6" id="KW-0564">Palmitate</keyword>
<dbReference type="PANTHER" id="PTHR37423">
    <property type="entry name" value="SOLUBLE LYTIC MUREIN TRANSGLYCOSYLASE-RELATED"/>
    <property type="match status" value="1"/>
</dbReference>
<keyword evidence="5 6" id="KW-0449">Lipoprotein</keyword>
<dbReference type="Gene3D" id="1.25.40.10">
    <property type="entry name" value="Tetratricopeptide repeat domain"/>
    <property type="match status" value="1"/>
</dbReference>
<name>A0ABU4UEJ5_9GAMM</name>
<evidence type="ECO:0000259" key="8">
    <source>
        <dbReference type="Pfam" id="PF13525"/>
    </source>
</evidence>